<proteinExistence type="predicted"/>
<dbReference type="GO" id="GO:2000304">
    <property type="term" value="P:positive regulation of ceramide biosynthetic process"/>
    <property type="evidence" value="ECO:0007669"/>
    <property type="project" value="TreeGrafter"/>
</dbReference>
<dbReference type="GO" id="GO:0047499">
    <property type="term" value="F:calcium-independent phospholipase A2 activity"/>
    <property type="evidence" value="ECO:0007669"/>
    <property type="project" value="InterPro"/>
</dbReference>
<dbReference type="AlphaFoldDB" id="A0A0D6L9U9"/>
<dbReference type="PROSITE" id="PS50088">
    <property type="entry name" value="ANK_REPEAT"/>
    <property type="match status" value="1"/>
</dbReference>
<dbReference type="SMART" id="SM00248">
    <property type="entry name" value="ANK"/>
    <property type="match status" value="4"/>
</dbReference>
<evidence type="ECO:0000313" key="3">
    <source>
        <dbReference type="Proteomes" id="UP000054495"/>
    </source>
</evidence>
<dbReference type="Proteomes" id="UP000054495">
    <property type="component" value="Unassembled WGS sequence"/>
</dbReference>
<gene>
    <name evidence="2" type="ORF">ANCCEY_14430</name>
</gene>
<dbReference type="Pfam" id="PF12796">
    <property type="entry name" value="Ank_2"/>
    <property type="match status" value="1"/>
</dbReference>
<dbReference type="InterPro" id="IPR047148">
    <property type="entry name" value="PLPL9"/>
</dbReference>
<keyword evidence="3" id="KW-1185">Reference proteome</keyword>
<name>A0A0D6L9U9_9BILA</name>
<feature type="repeat" description="ANK" evidence="1">
    <location>
        <begin position="187"/>
        <end position="219"/>
    </location>
</feature>
<evidence type="ECO:0000256" key="1">
    <source>
        <dbReference type="PROSITE-ProRule" id="PRU00023"/>
    </source>
</evidence>
<evidence type="ECO:0000313" key="2">
    <source>
        <dbReference type="EMBL" id="EPB66476.1"/>
    </source>
</evidence>
<dbReference type="SUPFAM" id="SSF48403">
    <property type="entry name" value="Ankyrin repeat"/>
    <property type="match status" value="1"/>
</dbReference>
<reference evidence="2 3" key="1">
    <citation type="submission" date="2013-05" db="EMBL/GenBank/DDBJ databases">
        <title>Draft genome of the parasitic nematode Anyclostoma ceylanicum.</title>
        <authorList>
            <person name="Mitreva M."/>
        </authorList>
    </citation>
    <scope>NUCLEOTIDE SEQUENCE [LARGE SCALE GENOMIC DNA]</scope>
</reference>
<dbReference type="GO" id="GO:0005739">
    <property type="term" value="C:mitochondrion"/>
    <property type="evidence" value="ECO:0007669"/>
    <property type="project" value="TreeGrafter"/>
</dbReference>
<dbReference type="PANTHER" id="PTHR24139:SF35">
    <property type="entry name" value="PNPLA DOMAIN-CONTAINING PROTEIN"/>
    <property type="match status" value="1"/>
</dbReference>
<feature type="non-terminal residue" evidence="2">
    <location>
        <position position="456"/>
    </location>
</feature>
<dbReference type="PROSITE" id="PS50297">
    <property type="entry name" value="ANK_REP_REGION"/>
    <property type="match status" value="1"/>
</dbReference>
<dbReference type="GO" id="GO:0052816">
    <property type="term" value="F:long-chain fatty acyl-CoA hydrolase activity"/>
    <property type="evidence" value="ECO:0007669"/>
    <property type="project" value="TreeGrafter"/>
</dbReference>
<keyword evidence="1" id="KW-0040">ANK repeat</keyword>
<dbReference type="InterPro" id="IPR002110">
    <property type="entry name" value="Ankyrin_rpt"/>
</dbReference>
<accession>A0A0D6L9U9</accession>
<dbReference type="Gene3D" id="1.25.40.20">
    <property type="entry name" value="Ankyrin repeat-containing domain"/>
    <property type="match status" value="2"/>
</dbReference>
<dbReference type="PANTHER" id="PTHR24139">
    <property type="entry name" value="CALCIUM-INDEPENDENT PHOSPHOLIPASE A2"/>
    <property type="match status" value="1"/>
</dbReference>
<dbReference type="EMBL" id="KE126118">
    <property type="protein sequence ID" value="EPB66476.1"/>
    <property type="molecule type" value="Genomic_DNA"/>
</dbReference>
<protein>
    <submittedName>
        <fullName evidence="2">Ankyrin repeat protein</fullName>
    </submittedName>
</protein>
<organism evidence="2 3">
    <name type="scientific">Ancylostoma ceylanicum</name>
    <dbReference type="NCBI Taxonomy" id="53326"/>
    <lineage>
        <taxon>Eukaryota</taxon>
        <taxon>Metazoa</taxon>
        <taxon>Ecdysozoa</taxon>
        <taxon>Nematoda</taxon>
        <taxon>Chromadorea</taxon>
        <taxon>Rhabditida</taxon>
        <taxon>Rhabditina</taxon>
        <taxon>Rhabditomorpha</taxon>
        <taxon>Strongyloidea</taxon>
        <taxon>Ancylostomatidae</taxon>
        <taxon>Ancylostomatinae</taxon>
        <taxon>Ancylostoma</taxon>
    </lineage>
</organism>
<dbReference type="InterPro" id="IPR036770">
    <property type="entry name" value="Ankyrin_rpt-contain_sf"/>
</dbReference>
<sequence>MPSVEFNSILGECNANEHHADRGSAMPPSNWSKEFVSNPSPEGILSAARTAVAEFTHRQEKPQIVKLSSNRFDKMLKLDNLKNVSCHSESVDGAAVFHSVYIADHLSLISSNDEKVIRMMSSKLDTLIGSVEGKKLNDSDLTTLMNIVSSEPEWGTVHYAAACGFLGFLKTALEKDSQIVLGFATPDGDFPIHIAAKWGQVEAVRVLLEHGADLCQRDAMGRTVVHWAAANSASTLKVQHAFARNIVLRIELLFQELSTESAFSKAVTVQDEFGCSPLALAIREANFESTKILMGSAATTTTGPSPLLTVLSAMEYSEALGNCIELVITIQPSVVEQVDETGKCVLHLQLNKRVLMKVLKHSFTSVNLSLQDAEGQTPLHMAVTRDRKGGRDYCRMLPGLEYSPNLSFAVELDETDDLKLINIMWGTKEWATVSPVQCKPRKEARKGGAFADFGLK</sequence>